<accession>A0A365L2H8</accession>
<evidence type="ECO:0000313" key="3">
    <source>
        <dbReference type="EMBL" id="RAZ79577.1"/>
    </source>
</evidence>
<reference evidence="3 4" key="1">
    <citation type="submission" date="2018-06" db="EMBL/GenBank/DDBJ databases">
        <title>The draft genome sequences of strains SCU63 and S1.</title>
        <authorList>
            <person name="Gan L."/>
        </authorList>
    </citation>
    <scope>NUCLEOTIDE SEQUENCE [LARGE SCALE GENOMIC DNA]</scope>
    <source>
        <strain evidence="3 4">SCU63</strain>
    </source>
</reference>
<sequence length="162" mass="18946">MRAEITQLEKGYKAVFERQLAQGTDKVWSMLADNSRLKQWFAELQIAEPGKGGKLVFDMGDGSIEELAITDYEEGRVLAFEWWDDHVRFEVEEENGGKSVLRLIETIERITDQTAKDLAGWHVCLDVIEAILNGREINREEEWQHWHDEYKRLLDSMTVEFE</sequence>
<dbReference type="Proteomes" id="UP000251002">
    <property type="component" value="Unassembled WGS sequence"/>
</dbReference>
<dbReference type="InterPro" id="IPR013538">
    <property type="entry name" value="ASHA1/2-like_C"/>
</dbReference>
<protein>
    <submittedName>
        <fullName evidence="3">Activator of Hsp90 ATPase 1 family protein</fullName>
    </submittedName>
</protein>
<dbReference type="Pfam" id="PF08327">
    <property type="entry name" value="AHSA1"/>
    <property type="match status" value="1"/>
</dbReference>
<comment type="caution">
    <text evidence="3">The sequence shown here is derived from an EMBL/GenBank/DDBJ whole genome shotgun (WGS) entry which is preliminary data.</text>
</comment>
<keyword evidence="4" id="KW-1185">Reference proteome</keyword>
<gene>
    <name evidence="3" type="ORF">DP120_08205</name>
</gene>
<dbReference type="SUPFAM" id="SSF55961">
    <property type="entry name" value="Bet v1-like"/>
    <property type="match status" value="1"/>
</dbReference>
<proteinExistence type="inferred from homology"/>
<evidence type="ECO:0000259" key="2">
    <source>
        <dbReference type="Pfam" id="PF08327"/>
    </source>
</evidence>
<feature type="domain" description="Activator of Hsp90 ATPase homologue 1/2-like C-terminal" evidence="2">
    <location>
        <begin position="25"/>
        <end position="132"/>
    </location>
</feature>
<dbReference type="RefSeq" id="WP_112223144.1">
    <property type="nucleotide sequence ID" value="NZ_CP196859.1"/>
</dbReference>
<evidence type="ECO:0000313" key="4">
    <source>
        <dbReference type="Proteomes" id="UP000251002"/>
    </source>
</evidence>
<dbReference type="AlphaFoldDB" id="A0A365L2H8"/>
<dbReference type="EMBL" id="QLZR01000002">
    <property type="protein sequence ID" value="RAZ79577.1"/>
    <property type="molecule type" value="Genomic_DNA"/>
</dbReference>
<comment type="similarity">
    <text evidence="1">Belongs to the AHA1 family.</text>
</comment>
<evidence type="ECO:0000256" key="1">
    <source>
        <dbReference type="ARBA" id="ARBA00006817"/>
    </source>
</evidence>
<dbReference type="InterPro" id="IPR023393">
    <property type="entry name" value="START-like_dom_sf"/>
</dbReference>
<organism evidence="3 4">
    <name type="scientific">Planococcus halotolerans</name>
    <dbReference type="NCBI Taxonomy" id="2233542"/>
    <lineage>
        <taxon>Bacteria</taxon>
        <taxon>Bacillati</taxon>
        <taxon>Bacillota</taxon>
        <taxon>Bacilli</taxon>
        <taxon>Bacillales</taxon>
        <taxon>Caryophanaceae</taxon>
        <taxon>Planococcus</taxon>
    </lineage>
</organism>
<dbReference type="Gene3D" id="3.30.530.20">
    <property type="match status" value="1"/>
</dbReference>
<name>A0A365L2H8_9BACL</name>